<protein>
    <submittedName>
        <fullName evidence="1">Uncharacterized protein</fullName>
    </submittedName>
</protein>
<sequence length="178" mass="20440">SLGILEQYCRTAYLALDAQKTAFLAHHPDGYYPCETSVFSAATLLHGDARIPEEILQRMDARSWIILTPFGTYDFRRGGQIILWDFGVVKTCPPGAPIIIPAFVRYSFVRLRPGETRYFCFQWAGSGIRRFFENGKELDEKFAIATTREEYQWRESTRRLSHLTSIDNFPVAHSLPRG</sequence>
<feature type="non-terminal residue" evidence="1">
    <location>
        <position position="1"/>
    </location>
</feature>
<dbReference type="EMBL" id="JAWWNJ010000140">
    <property type="protein sequence ID" value="KAK6984246.1"/>
    <property type="molecule type" value="Genomic_DNA"/>
</dbReference>
<accession>A0AAV9ZJ73</accession>
<organism evidence="1 2">
    <name type="scientific">Favolaschia claudopus</name>
    <dbReference type="NCBI Taxonomy" id="2862362"/>
    <lineage>
        <taxon>Eukaryota</taxon>
        <taxon>Fungi</taxon>
        <taxon>Dikarya</taxon>
        <taxon>Basidiomycota</taxon>
        <taxon>Agaricomycotina</taxon>
        <taxon>Agaricomycetes</taxon>
        <taxon>Agaricomycetidae</taxon>
        <taxon>Agaricales</taxon>
        <taxon>Marasmiineae</taxon>
        <taxon>Mycenaceae</taxon>
        <taxon>Favolaschia</taxon>
    </lineage>
</organism>
<proteinExistence type="predicted"/>
<dbReference type="Proteomes" id="UP001362999">
    <property type="component" value="Unassembled WGS sequence"/>
</dbReference>
<dbReference type="AlphaFoldDB" id="A0AAV9ZJ73"/>
<keyword evidence="2" id="KW-1185">Reference proteome</keyword>
<feature type="non-terminal residue" evidence="1">
    <location>
        <position position="178"/>
    </location>
</feature>
<comment type="caution">
    <text evidence="1">The sequence shown here is derived from an EMBL/GenBank/DDBJ whole genome shotgun (WGS) entry which is preliminary data.</text>
</comment>
<name>A0AAV9ZJ73_9AGAR</name>
<gene>
    <name evidence="1" type="ORF">R3P38DRAFT_2365455</name>
</gene>
<reference evidence="1 2" key="1">
    <citation type="journal article" date="2024" name="J Genomics">
        <title>Draft genome sequencing and assembly of Favolaschia claudopus CIRM-BRFM 2984 isolated from oak limbs.</title>
        <authorList>
            <person name="Navarro D."/>
            <person name="Drula E."/>
            <person name="Chaduli D."/>
            <person name="Cazenave R."/>
            <person name="Ahrendt S."/>
            <person name="Wang J."/>
            <person name="Lipzen A."/>
            <person name="Daum C."/>
            <person name="Barry K."/>
            <person name="Grigoriev I.V."/>
            <person name="Favel A."/>
            <person name="Rosso M.N."/>
            <person name="Martin F."/>
        </authorList>
    </citation>
    <scope>NUCLEOTIDE SEQUENCE [LARGE SCALE GENOMIC DNA]</scope>
    <source>
        <strain evidence="1 2">CIRM-BRFM 2984</strain>
    </source>
</reference>
<evidence type="ECO:0000313" key="1">
    <source>
        <dbReference type="EMBL" id="KAK6984246.1"/>
    </source>
</evidence>
<evidence type="ECO:0000313" key="2">
    <source>
        <dbReference type="Proteomes" id="UP001362999"/>
    </source>
</evidence>